<sequence>MRYATPNRSAHRATPALDLTSLVRQLTRPVTGEHRPSPRARPRTRRHAWREPYPTLHLLTRGLAGLIVLGNCLTLGFLVRAGERHDPAAADRGIRSRAADPDPLTVTETFPAGAAGYRVAKAVAETDCTVAVTGGLRSALAAYGCSQAVRAALTVPGGYQVTAGVLNLADSQSATAVAEQIRHLVETGDGGFTGLTGAPPAPGTPVGWRARGHYLVYCVIAGRDGRPVTGPDPRPATITGHLLDTYLSDQVLGRRA</sequence>
<feature type="region of interest" description="Disordered" evidence="1">
    <location>
        <begin position="24"/>
        <end position="47"/>
    </location>
</feature>
<dbReference type="Proteomes" id="UP000320239">
    <property type="component" value="Unassembled WGS sequence"/>
</dbReference>
<evidence type="ECO:0000313" key="2">
    <source>
        <dbReference type="EMBL" id="TWG13875.1"/>
    </source>
</evidence>
<comment type="caution">
    <text evidence="2">The sequence shown here is derived from an EMBL/GenBank/DDBJ whole genome shotgun (WGS) entry which is preliminary data.</text>
</comment>
<dbReference type="OrthoDB" id="3362655at2"/>
<name>A0A561VQI1_ACTTI</name>
<dbReference type="AlphaFoldDB" id="A0A561VQI1"/>
<accession>A0A561VQI1</accession>
<gene>
    <name evidence="2" type="ORF">FHX34_104164</name>
</gene>
<keyword evidence="3" id="KW-1185">Reference proteome</keyword>
<dbReference type="RefSeq" id="WP_122976249.1">
    <property type="nucleotide sequence ID" value="NZ_BOMX01000057.1"/>
</dbReference>
<feature type="compositionally biased region" description="Basic residues" evidence="1">
    <location>
        <begin position="37"/>
        <end position="47"/>
    </location>
</feature>
<proteinExistence type="predicted"/>
<reference evidence="2 3" key="1">
    <citation type="submission" date="2019-06" db="EMBL/GenBank/DDBJ databases">
        <title>Sequencing the genomes of 1000 actinobacteria strains.</title>
        <authorList>
            <person name="Klenk H.-P."/>
        </authorList>
    </citation>
    <scope>NUCLEOTIDE SEQUENCE [LARGE SCALE GENOMIC DNA]</scope>
    <source>
        <strain evidence="2 3">DSM 43866</strain>
    </source>
</reference>
<evidence type="ECO:0000256" key="1">
    <source>
        <dbReference type="SAM" id="MobiDB-lite"/>
    </source>
</evidence>
<evidence type="ECO:0008006" key="4">
    <source>
        <dbReference type="Google" id="ProtNLM"/>
    </source>
</evidence>
<organism evidence="2 3">
    <name type="scientific">Actinoplanes teichomyceticus</name>
    <dbReference type="NCBI Taxonomy" id="1867"/>
    <lineage>
        <taxon>Bacteria</taxon>
        <taxon>Bacillati</taxon>
        <taxon>Actinomycetota</taxon>
        <taxon>Actinomycetes</taxon>
        <taxon>Micromonosporales</taxon>
        <taxon>Micromonosporaceae</taxon>
        <taxon>Actinoplanes</taxon>
    </lineage>
</organism>
<evidence type="ECO:0000313" key="3">
    <source>
        <dbReference type="Proteomes" id="UP000320239"/>
    </source>
</evidence>
<dbReference type="EMBL" id="VIWY01000004">
    <property type="protein sequence ID" value="TWG13875.1"/>
    <property type="molecule type" value="Genomic_DNA"/>
</dbReference>
<protein>
    <recommendedName>
        <fullName evidence="4">PknH-like protein</fullName>
    </recommendedName>
</protein>